<feature type="chain" id="PRO_5031292072" description="LVIVD repeat-containing protein" evidence="2">
    <location>
        <begin position="43"/>
        <end position="526"/>
    </location>
</feature>
<dbReference type="Pfam" id="PF08309">
    <property type="entry name" value="LVIVD"/>
    <property type="match status" value="2"/>
</dbReference>
<proteinExistence type="predicted"/>
<evidence type="ECO:0000313" key="4">
    <source>
        <dbReference type="Proteomes" id="UP000544110"/>
    </source>
</evidence>
<protein>
    <recommendedName>
        <fullName evidence="5">LVIVD repeat-containing protein</fullName>
    </recommendedName>
</protein>
<evidence type="ECO:0000313" key="3">
    <source>
        <dbReference type="EMBL" id="NYG54605.1"/>
    </source>
</evidence>
<keyword evidence="2" id="KW-0732">Signal</keyword>
<dbReference type="Proteomes" id="UP000544110">
    <property type="component" value="Unassembled WGS sequence"/>
</dbReference>
<dbReference type="SUPFAM" id="SSF75011">
    <property type="entry name" value="3-carboxy-cis,cis-mucoante lactonizing enzyme"/>
    <property type="match status" value="1"/>
</dbReference>
<sequence length="526" mass="55355">MSRDPSALSLRTRTRSAVRRPLAAAGLALAVAAALVPATATAHDGSHSSQEEATSAQAPQNCPPGLAKQLARGAGDRFGAGCDIAGGDLGAMDDSGTQLAEGETASSDNLSLLANRPKSGAFAAETAYNSDLAFSGDHAFAGNYNGFTVWDISAPAEPQEVAQVVCLGSQNDISVYGDVLVLSVDSSRASSSCEAGSQSSLVKSSWEGLRVFDVSDPANPEYVAAVETDCGSHTHTLAPTKDGQTLYAYASSYSPNVNAPDCQPPHDKISVVEIPLDDPSQAALVSEPVLFPEGGNPGGNGSSTTSGCHDITAYPSKDIAAGACMGDGVILDISDRENPVVTETVRDTENFAFWHSATFNNEGTKVVFTDELGGGGAATCNPTVGPDKGADAIYRLQGGQLEFASYYKIPRTNSNTENCVAHNGSLIPVKGRDIMVQAWYQGGISVFDFTNAKRPREIAWFDRGPISDERLVLGGSWSAYWYRGHIYSNDIQQGFDVLTLDDKIVKTAAKSEFDEFNPQSQPSWNG</sequence>
<evidence type="ECO:0008006" key="5">
    <source>
        <dbReference type="Google" id="ProtNLM"/>
    </source>
</evidence>
<accession>A0A7Y9RVB8</accession>
<dbReference type="InterPro" id="IPR013211">
    <property type="entry name" value="LVIVD"/>
</dbReference>
<evidence type="ECO:0000256" key="2">
    <source>
        <dbReference type="SAM" id="SignalP"/>
    </source>
</evidence>
<dbReference type="EMBL" id="JACCAC010000001">
    <property type="protein sequence ID" value="NYG54605.1"/>
    <property type="molecule type" value="Genomic_DNA"/>
</dbReference>
<feature type="signal peptide" evidence="2">
    <location>
        <begin position="1"/>
        <end position="42"/>
    </location>
</feature>
<feature type="compositionally biased region" description="Polar residues" evidence="1">
    <location>
        <begin position="51"/>
        <end position="60"/>
    </location>
</feature>
<keyword evidence="4" id="KW-1185">Reference proteome</keyword>
<evidence type="ECO:0000256" key="1">
    <source>
        <dbReference type="SAM" id="MobiDB-lite"/>
    </source>
</evidence>
<comment type="caution">
    <text evidence="3">The sequence shown here is derived from an EMBL/GenBank/DDBJ whole genome shotgun (WGS) entry which is preliminary data.</text>
</comment>
<dbReference type="SUPFAM" id="SSF101908">
    <property type="entry name" value="Putative isomerase YbhE"/>
    <property type="match status" value="1"/>
</dbReference>
<reference evidence="3 4" key="1">
    <citation type="submission" date="2020-07" db="EMBL/GenBank/DDBJ databases">
        <title>Sequencing the genomes of 1000 actinobacteria strains.</title>
        <authorList>
            <person name="Klenk H.-P."/>
        </authorList>
    </citation>
    <scope>NUCLEOTIDE SEQUENCE [LARGE SCALE GENOMIC DNA]</scope>
    <source>
        <strain evidence="3 4">DSM 24552</strain>
    </source>
</reference>
<organism evidence="3 4">
    <name type="scientific">Nocardioides perillae</name>
    <dbReference type="NCBI Taxonomy" id="1119534"/>
    <lineage>
        <taxon>Bacteria</taxon>
        <taxon>Bacillati</taxon>
        <taxon>Actinomycetota</taxon>
        <taxon>Actinomycetes</taxon>
        <taxon>Propionibacteriales</taxon>
        <taxon>Nocardioidaceae</taxon>
        <taxon>Nocardioides</taxon>
    </lineage>
</organism>
<dbReference type="RefSeq" id="WP_246283395.1">
    <property type="nucleotide sequence ID" value="NZ_JACCAC010000001.1"/>
</dbReference>
<name>A0A7Y9RVB8_9ACTN</name>
<dbReference type="AlphaFoldDB" id="A0A7Y9RVB8"/>
<gene>
    <name evidence="3" type="ORF">BJ989_000909</name>
</gene>
<feature type="region of interest" description="Disordered" evidence="1">
    <location>
        <begin position="42"/>
        <end position="69"/>
    </location>
</feature>